<accession>A0ABU9J1G7</accession>
<dbReference type="Proteomes" id="UP001459204">
    <property type="component" value="Unassembled WGS sequence"/>
</dbReference>
<reference evidence="1 2" key="1">
    <citation type="submission" date="2024-04" db="EMBL/GenBank/DDBJ databases">
        <title>Draft genome sequence of Pseudoxanthomonas putridarboris WD12.</title>
        <authorList>
            <person name="Oh J."/>
        </authorList>
    </citation>
    <scope>NUCLEOTIDE SEQUENCE [LARGE SCALE GENOMIC DNA]</scope>
    <source>
        <strain evidence="1 2">WD12</strain>
    </source>
</reference>
<comment type="caution">
    <text evidence="1">The sequence shown here is derived from an EMBL/GenBank/DDBJ whole genome shotgun (WGS) entry which is preliminary data.</text>
</comment>
<dbReference type="InterPro" id="IPR036397">
    <property type="entry name" value="RNaseH_sf"/>
</dbReference>
<evidence type="ECO:0000313" key="1">
    <source>
        <dbReference type="EMBL" id="MEL1264467.1"/>
    </source>
</evidence>
<dbReference type="SUPFAM" id="SSF53098">
    <property type="entry name" value="Ribonuclease H-like"/>
    <property type="match status" value="1"/>
</dbReference>
<gene>
    <name evidence="1" type="ORF">AAD027_08810</name>
</gene>
<dbReference type="EMBL" id="JBBWWT010000003">
    <property type="protein sequence ID" value="MEL1264467.1"/>
    <property type="molecule type" value="Genomic_DNA"/>
</dbReference>
<dbReference type="RefSeq" id="WP_341725647.1">
    <property type="nucleotide sequence ID" value="NZ_JBBWWT010000003.1"/>
</dbReference>
<protein>
    <submittedName>
        <fullName evidence="1">Uncharacterized protein</fullName>
    </submittedName>
</protein>
<evidence type="ECO:0000313" key="2">
    <source>
        <dbReference type="Proteomes" id="UP001459204"/>
    </source>
</evidence>
<organism evidence="1 2">
    <name type="scientific">Pseudoxanthomonas putridarboris</name>
    <dbReference type="NCBI Taxonomy" id="752605"/>
    <lineage>
        <taxon>Bacteria</taxon>
        <taxon>Pseudomonadati</taxon>
        <taxon>Pseudomonadota</taxon>
        <taxon>Gammaproteobacteria</taxon>
        <taxon>Lysobacterales</taxon>
        <taxon>Lysobacteraceae</taxon>
        <taxon>Pseudoxanthomonas</taxon>
    </lineage>
</organism>
<keyword evidence="2" id="KW-1185">Reference proteome</keyword>
<proteinExistence type="predicted"/>
<dbReference type="InterPro" id="IPR012337">
    <property type="entry name" value="RNaseH-like_sf"/>
</dbReference>
<sequence length="194" mass="22419">MTRLFLDCEWADNIGSELVSLALVSEDGQRRFYSEVSPLPKQPSDFVRTIVYPLLDHGFHARQKIDFTRDLRAFLIRFDAPVVLFDHVADGVLLDHALTGFDLPANVVSKLGTVPSVTATLIQNESVRDWIEHYFREHPDQERRRHHASVDAEALRWVFLTALSRALTAFRLLRHAQLRHTVVKEKHWANHVLH</sequence>
<name>A0ABU9J1G7_9GAMM</name>
<dbReference type="Gene3D" id="3.30.420.10">
    <property type="entry name" value="Ribonuclease H-like superfamily/Ribonuclease H"/>
    <property type="match status" value="1"/>
</dbReference>